<dbReference type="Proteomes" id="UP000429523">
    <property type="component" value="Unassembled WGS sequence"/>
</dbReference>
<dbReference type="Proteomes" id="UP000476176">
    <property type="component" value="Unassembled WGS sequence"/>
</dbReference>
<evidence type="ECO:0000313" key="12">
    <source>
        <dbReference type="Proteomes" id="UP000440732"/>
    </source>
</evidence>
<organism evidence="5 13">
    <name type="scientific">Phytophthora fragariae</name>
    <dbReference type="NCBI Taxonomy" id="53985"/>
    <lineage>
        <taxon>Eukaryota</taxon>
        <taxon>Sar</taxon>
        <taxon>Stramenopiles</taxon>
        <taxon>Oomycota</taxon>
        <taxon>Peronosporomycetes</taxon>
        <taxon>Peronosporales</taxon>
        <taxon>Peronosporaceae</taxon>
        <taxon>Phytophthora</taxon>
    </lineage>
</organism>
<evidence type="ECO:0000313" key="13">
    <source>
        <dbReference type="Proteomes" id="UP000441208"/>
    </source>
</evidence>
<feature type="compositionally biased region" description="Basic residues" evidence="1">
    <location>
        <begin position="13"/>
        <end position="24"/>
    </location>
</feature>
<dbReference type="EMBL" id="QXGA01006155">
    <property type="protein sequence ID" value="KAE9064176.1"/>
    <property type="molecule type" value="Genomic_DNA"/>
</dbReference>
<dbReference type="EMBL" id="QXGE01007095">
    <property type="protein sequence ID" value="KAE9264007.1"/>
    <property type="molecule type" value="Genomic_DNA"/>
</dbReference>
<feature type="region of interest" description="Disordered" evidence="1">
    <location>
        <begin position="105"/>
        <end position="140"/>
    </location>
</feature>
<dbReference type="Proteomes" id="UP000437068">
    <property type="component" value="Unassembled WGS sequence"/>
</dbReference>
<sequence>MSSTPVKKTVPPGRKRCKKPRSHQTQRQGVEPRVLVPGAHDDVAAPDQSTPDWVTKVFTDLQAVRQAQDSKIEVLREEIKVQDAKIELLCKVNEDQDAKIKAQSLSNSLAADQVSRTSPPGLAPNQGRSPPSGAFGWRRDAERPLRRCVDA</sequence>
<dbReference type="EMBL" id="QXGC01006113">
    <property type="protein sequence ID" value="KAE9163262.1"/>
    <property type="molecule type" value="Genomic_DNA"/>
</dbReference>
<accession>A0A6A3RGE7</accession>
<evidence type="ECO:0000256" key="1">
    <source>
        <dbReference type="SAM" id="MobiDB-lite"/>
    </source>
</evidence>
<dbReference type="Proteomes" id="UP000441208">
    <property type="component" value="Unassembled WGS sequence"/>
</dbReference>
<dbReference type="EMBL" id="QXFX01006931">
    <property type="protein sequence ID" value="KAE9057652.1"/>
    <property type="molecule type" value="Genomic_DNA"/>
</dbReference>
<evidence type="ECO:0000313" key="7">
    <source>
        <dbReference type="EMBL" id="KAE9163262.1"/>
    </source>
</evidence>
<evidence type="ECO:0000313" key="9">
    <source>
        <dbReference type="Proteomes" id="UP000429523"/>
    </source>
</evidence>
<dbReference type="EMBL" id="QXFZ01001302">
    <property type="protein sequence ID" value="KAE9092958.1"/>
    <property type="molecule type" value="Genomic_DNA"/>
</dbReference>
<evidence type="ECO:0000313" key="10">
    <source>
        <dbReference type="Proteomes" id="UP000433483"/>
    </source>
</evidence>
<dbReference type="Proteomes" id="UP000488956">
    <property type="component" value="Unassembled WGS sequence"/>
</dbReference>
<evidence type="ECO:0000313" key="15">
    <source>
        <dbReference type="Proteomes" id="UP000488956"/>
    </source>
</evidence>
<gene>
    <name evidence="8" type="ORF">PF001_g31460</name>
    <name evidence="7" type="ORF">PF004_g30207</name>
    <name evidence="6" type="ORF">PF005_g31657</name>
    <name evidence="4" type="ORF">PF006_g30762</name>
    <name evidence="5" type="ORF">PF007_g18289</name>
    <name evidence="2" type="ORF">PF009_g31736</name>
    <name evidence="3" type="ORF">PF010_g31294</name>
</gene>
<protein>
    <submittedName>
        <fullName evidence="5">Uncharacterized protein</fullName>
    </submittedName>
</protein>
<dbReference type="Proteomes" id="UP000440732">
    <property type="component" value="Unassembled WGS sequence"/>
</dbReference>
<evidence type="ECO:0000313" key="11">
    <source>
        <dbReference type="Proteomes" id="UP000437068"/>
    </source>
</evidence>
<evidence type="ECO:0000313" key="14">
    <source>
        <dbReference type="Proteomes" id="UP000476176"/>
    </source>
</evidence>
<evidence type="ECO:0000313" key="2">
    <source>
        <dbReference type="EMBL" id="KAE8917947.1"/>
    </source>
</evidence>
<evidence type="ECO:0000313" key="6">
    <source>
        <dbReference type="EMBL" id="KAE9160403.1"/>
    </source>
</evidence>
<feature type="region of interest" description="Disordered" evidence="1">
    <location>
        <begin position="1"/>
        <end position="32"/>
    </location>
</feature>
<evidence type="ECO:0000313" key="5">
    <source>
        <dbReference type="EMBL" id="KAE9092958.1"/>
    </source>
</evidence>
<feature type="compositionally biased region" description="Polar residues" evidence="1">
    <location>
        <begin position="105"/>
        <end position="118"/>
    </location>
</feature>
<evidence type="ECO:0000313" key="8">
    <source>
        <dbReference type="EMBL" id="KAE9264007.1"/>
    </source>
</evidence>
<dbReference type="AlphaFoldDB" id="A0A6A3RGE7"/>
<proteinExistence type="predicted"/>
<dbReference type="OrthoDB" id="10458749at2759"/>
<dbReference type="EMBL" id="QXGF01006381">
    <property type="protein sequence ID" value="KAE8917947.1"/>
    <property type="molecule type" value="Genomic_DNA"/>
</dbReference>
<dbReference type="EMBL" id="QXGB01006666">
    <property type="protein sequence ID" value="KAE9160403.1"/>
    <property type="molecule type" value="Genomic_DNA"/>
</dbReference>
<reference evidence="9 10" key="1">
    <citation type="submission" date="2018-08" db="EMBL/GenBank/DDBJ databases">
        <title>Genomic investigation of the strawberry pathogen Phytophthora fragariae indicates pathogenicity is determined by transcriptional variation in three key races.</title>
        <authorList>
            <person name="Adams T.M."/>
            <person name="Armitage A.D."/>
            <person name="Sobczyk M.K."/>
            <person name="Bates H.J."/>
            <person name="Dunwell J.M."/>
            <person name="Nellist C.F."/>
            <person name="Harrison R.J."/>
        </authorList>
    </citation>
    <scope>NUCLEOTIDE SEQUENCE [LARGE SCALE GENOMIC DNA]</scope>
    <source>
        <strain evidence="8 11">A4</strain>
        <strain evidence="7 14">BC-23</strain>
        <strain evidence="6 10">NOV-27</strain>
        <strain evidence="4 12">NOV-5</strain>
        <strain evidence="5 13">NOV-71</strain>
        <strain evidence="2 9">NOV-9</strain>
        <strain evidence="3 15">ONT-3</strain>
    </source>
</reference>
<evidence type="ECO:0000313" key="4">
    <source>
        <dbReference type="EMBL" id="KAE9064176.1"/>
    </source>
</evidence>
<dbReference type="Proteomes" id="UP000433483">
    <property type="component" value="Unassembled WGS sequence"/>
</dbReference>
<evidence type="ECO:0000313" key="3">
    <source>
        <dbReference type="EMBL" id="KAE9057652.1"/>
    </source>
</evidence>
<name>A0A6A3RGE7_9STRA</name>
<comment type="caution">
    <text evidence="5">The sequence shown here is derived from an EMBL/GenBank/DDBJ whole genome shotgun (WGS) entry which is preliminary data.</text>
</comment>
<keyword evidence="10" id="KW-1185">Reference proteome</keyword>